<evidence type="ECO:0000313" key="5">
    <source>
        <dbReference type="Proteomes" id="UP001164743"/>
    </source>
</evidence>
<evidence type="ECO:0000256" key="3">
    <source>
        <dbReference type="SAM" id="Phobius"/>
    </source>
</evidence>
<keyword evidence="5" id="KW-1185">Reference proteome</keyword>
<gene>
    <name evidence="4" type="ORF">PtA15_5A395</name>
</gene>
<dbReference type="RefSeq" id="XP_053020377.1">
    <property type="nucleotide sequence ID" value="XM_053169151.1"/>
</dbReference>
<evidence type="ECO:0000256" key="2">
    <source>
        <dbReference type="SAM" id="MobiDB-lite"/>
    </source>
</evidence>
<dbReference type="Proteomes" id="UP001164743">
    <property type="component" value="Chromosome 5A"/>
</dbReference>
<feature type="transmembrane region" description="Helical" evidence="3">
    <location>
        <begin position="788"/>
        <end position="806"/>
    </location>
</feature>
<keyword evidence="3" id="KW-0472">Membrane</keyword>
<evidence type="ECO:0000256" key="1">
    <source>
        <dbReference type="SAM" id="Coils"/>
    </source>
</evidence>
<organism evidence="4 5">
    <name type="scientific">Puccinia triticina</name>
    <dbReference type="NCBI Taxonomy" id="208348"/>
    <lineage>
        <taxon>Eukaryota</taxon>
        <taxon>Fungi</taxon>
        <taxon>Dikarya</taxon>
        <taxon>Basidiomycota</taxon>
        <taxon>Pucciniomycotina</taxon>
        <taxon>Pucciniomycetes</taxon>
        <taxon>Pucciniales</taxon>
        <taxon>Pucciniaceae</taxon>
        <taxon>Puccinia</taxon>
    </lineage>
</organism>
<keyword evidence="3" id="KW-0812">Transmembrane</keyword>
<sequence length="810" mass="91266">MFPQPPSSPPAHTSRLHHQPQSCRARPRDKLHGKSSSTVRHPASPESKERACKADCKADQEVALANAKGNKRQREADRKAEREEARLECAEDARRHAADQAAQEQSRHACVYGELGGKTHLGEILSMNSRTPLRPVIQLLGSPPHLIFQLAEAMAQIIHSHIRAFLANGPPQCHCQRSQLPLKTIHLGLHQVGTLQSSATLGRFASKLNHALSPLTILRLVDLARHAQRWDLAVIFLDRSLAEPAITSDPRLANRRSGQVTALLHFLRRHQPPPEPELDPLKLWAIHFICQSIESRIISPPHPQWAPINRLSLDVLTRYASMPIGFDRRLKKHQKTTPQTYPCLDLTRHRILLDAINQSTSELEFAVLTRERCERLLSKLTRLTIQHPASSQPWTRRSALQLRLLEYLARQGTHQQFDSLAANPELIRHTLSQLDQEADQRPVIDFLLRPRQPLDTLRANLAICLASLPTERDRRMAIYTHLLFRCSQLPSPSLALSLWETINRDERRRSLIKLGRRTRAKLKHLLSATHPTKTDPLAITLSPDTLPHQTIRSMIYVYRNLTHAPKSALPVPPATGKHYRAMYQRLALKGSHRARWPLSRAQARTHLVLHLLKTELRRLPPGKPSSEYAILRALEHSFVGPHGDLNGFEAALAALLRARPSATLRETVLLRRLAHLEAVSSSVTGPSSSSHRTRDVSIFVLLQLVSFGAADISFCKCMCFTNYTIVPLYRPKDLSKPCLTCTKQFCLDQKLSICQDAKLGNTNLDTGTGDEGDIRTKCFQRDSTKDQVIVVSFIILTTILLISALVKERI</sequence>
<feature type="compositionally biased region" description="Basic and acidic residues" evidence="2">
    <location>
        <begin position="46"/>
        <end position="55"/>
    </location>
</feature>
<name>A0ABY7CPY7_9BASI</name>
<accession>A0ABY7CPY7</accession>
<evidence type="ECO:0000313" key="4">
    <source>
        <dbReference type="EMBL" id="WAQ84822.1"/>
    </source>
</evidence>
<keyword evidence="1" id="KW-0175">Coiled coil</keyword>
<dbReference type="EMBL" id="CP110425">
    <property type="protein sequence ID" value="WAQ84822.1"/>
    <property type="molecule type" value="Genomic_DNA"/>
</dbReference>
<protein>
    <submittedName>
        <fullName evidence="4">Uncharacterized protein</fullName>
    </submittedName>
</protein>
<dbReference type="PANTHER" id="PTHR36854">
    <property type="entry name" value="CHROMOSOME 9, WHOLE GENOME SHOTGUN SEQUENCE"/>
    <property type="match status" value="1"/>
</dbReference>
<feature type="coiled-coil region" evidence="1">
    <location>
        <begin position="64"/>
        <end position="107"/>
    </location>
</feature>
<proteinExistence type="predicted"/>
<dbReference type="GeneID" id="77810046"/>
<reference evidence="4" key="1">
    <citation type="submission" date="2022-10" db="EMBL/GenBank/DDBJ databases">
        <title>Puccinia triticina Genome sequencing and assembly.</title>
        <authorList>
            <person name="Li C."/>
        </authorList>
    </citation>
    <scope>NUCLEOTIDE SEQUENCE</scope>
    <source>
        <strain evidence="4">Pt15</strain>
    </source>
</reference>
<keyword evidence="3" id="KW-1133">Transmembrane helix</keyword>
<dbReference type="PANTHER" id="PTHR36854:SF1">
    <property type="entry name" value="TRANSMEMBRANE PROTEIN"/>
    <property type="match status" value="1"/>
</dbReference>
<feature type="region of interest" description="Disordered" evidence="2">
    <location>
        <begin position="1"/>
        <end position="55"/>
    </location>
</feature>